<sequence length="173" mass="18370">MKILSLGGSTSSQSINRQLARYAAGLVADGEVTDLDLREFELPLFSVDEEEANGVPQGAKDFLALIDQHDAIVVSLAEHNGSYTAAFKNLYDWASRERYEVWGGKPMLLMATSPGGRGGAGVLAAAEATFPRMGADLRATFSLPGFGDNFDSEAGVADEVLKAKLDEAVSRLG</sequence>
<dbReference type="PANTHER" id="PTHR30543:SF21">
    <property type="entry name" value="NAD(P)H-DEPENDENT FMN REDUCTASE LOT6"/>
    <property type="match status" value="1"/>
</dbReference>
<dbReference type="SUPFAM" id="SSF52218">
    <property type="entry name" value="Flavoproteins"/>
    <property type="match status" value="1"/>
</dbReference>
<protein>
    <submittedName>
        <fullName evidence="2">FMN reductase</fullName>
    </submittedName>
</protein>
<dbReference type="Pfam" id="PF03358">
    <property type="entry name" value="FMN_red"/>
    <property type="match status" value="1"/>
</dbReference>
<keyword evidence="3" id="KW-1185">Reference proteome</keyword>
<comment type="caution">
    <text evidence="2">The sequence shown here is derived from an EMBL/GenBank/DDBJ whole genome shotgun (WGS) entry which is preliminary data.</text>
</comment>
<accession>A0A918TV82</accession>
<dbReference type="AlphaFoldDB" id="A0A918TV82"/>
<reference evidence="2" key="1">
    <citation type="journal article" date="2014" name="Int. J. Syst. Evol. Microbiol.">
        <title>Complete genome sequence of Corynebacterium casei LMG S-19264T (=DSM 44701T), isolated from a smear-ripened cheese.</title>
        <authorList>
            <consortium name="US DOE Joint Genome Institute (JGI-PGF)"/>
            <person name="Walter F."/>
            <person name="Albersmeier A."/>
            <person name="Kalinowski J."/>
            <person name="Ruckert C."/>
        </authorList>
    </citation>
    <scope>NUCLEOTIDE SEQUENCE</scope>
    <source>
        <strain evidence="2">KCTC 12988</strain>
    </source>
</reference>
<dbReference type="InterPro" id="IPR029039">
    <property type="entry name" value="Flavoprotein-like_sf"/>
</dbReference>
<dbReference type="GO" id="GO:0016491">
    <property type="term" value="F:oxidoreductase activity"/>
    <property type="evidence" value="ECO:0007669"/>
    <property type="project" value="InterPro"/>
</dbReference>
<gene>
    <name evidence="2" type="ORF">GCM10007100_29530</name>
</gene>
<dbReference type="InterPro" id="IPR005025">
    <property type="entry name" value="FMN_Rdtase-like_dom"/>
</dbReference>
<evidence type="ECO:0000313" key="3">
    <source>
        <dbReference type="Proteomes" id="UP000644507"/>
    </source>
</evidence>
<dbReference type="RefSeq" id="WP_189571438.1">
    <property type="nucleotide sequence ID" value="NZ_BMXI01000013.1"/>
</dbReference>
<dbReference type="PANTHER" id="PTHR30543">
    <property type="entry name" value="CHROMATE REDUCTASE"/>
    <property type="match status" value="1"/>
</dbReference>
<name>A0A918TV82_9BACT</name>
<organism evidence="2 3">
    <name type="scientific">Roseibacillus persicicus</name>
    <dbReference type="NCBI Taxonomy" id="454148"/>
    <lineage>
        <taxon>Bacteria</taxon>
        <taxon>Pseudomonadati</taxon>
        <taxon>Verrucomicrobiota</taxon>
        <taxon>Verrucomicrobiia</taxon>
        <taxon>Verrucomicrobiales</taxon>
        <taxon>Verrucomicrobiaceae</taxon>
        <taxon>Roseibacillus</taxon>
    </lineage>
</organism>
<dbReference type="EMBL" id="BMXI01000013">
    <property type="protein sequence ID" value="GHC60324.1"/>
    <property type="molecule type" value="Genomic_DNA"/>
</dbReference>
<dbReference type="Gene3D" id="3.40.50.360">
    <property type="match status" value="1"/>
</dbReference>
<feature type="domain" description="NADPH-dependent FMN reductase-like" evidence="1">
    <location>
        <begin position="1"/>
        <end position="134"/>
    </location>
</feature>
<dbReference type="GO" id="GO:0005829">
    <property type="term" value="C:cytosol"/>
    <property type="evidence" value="ECO:0007669"/>
    <property type="project" value="TreeGrafter"/>
</dbReference>
<evidence type="ECO:0000313" key="2">
    <source>
        <dbReference type="EMBL" id="GHC60324.1"/>
    </source>
</evidence>
<reference evidence="2" key="2">
    <citation type="submission" date="2020-09" db="EMBL/GenBank/DDBJ databases">
        <authorList>
            <person name="Sun Q."/>
            <person name="Kim S."/>
        </authorList>
    </citation>
    <scope>NUCLEOTIDE SEQUENCE</scope>
    <source>
        <strain evidence="2">KCTC 12988</strain>
    </source>
</reference>
<proteinExistence type="predicted"/>
<dbReference type="GO" id="GO:0010181">
    <property type="term" value="F:FMN binding"/>
    <property type="evidence" value="ECO:0007669"/>
    <property type="project" value="TreeGrafter"/>
</dbReference>
<dbReference type="Proteomes" id="UP000644507">
    <property type="component" value="Unassembled WGS sequence"/>
</dbReference>
<dbReference type="InterPro" id="IPR050712">
    <property type="entry name" value="NAD(P)H-dep_reductase"/>
</dbReference>
<evidence type="ECO:0000259" key="1">
    <source>
        <dbReference type="Pfam" id="PF03358"/>
    </source>
</evidence>